<protein>
    <submittedName>
        <fullName evidence="1">DUF1963 domain-containing protein</fullName>
    </submittedName>
</protein>
<dbReference type="SUPFAM" id="SSF103032">
    <property type="entry name" value="Hypothetical protein YwqG"/>
    <property type="match status" value="1"/>
</dbReference>
<evidence type="ECO:0000313" key="1">
    <source>
        <dbReference type="EMBL" id="MFD2029077.1"/>
    </source>
</evidence>
<dbReference type="Gene3D" id="2.30.320.10">
    <property type="entry name" value="YwqG-like"/>
    <property type="match status" value="1"/>
</dbReference>
<evidence type="ECO:0000313" key="2">
    <source>
        <dbReference type="Proteomes" id="UP001597338"/>
    </source>
</evidence>
<dbReference type="RefSeq" id="WP_377200732.1">
    <property type="nucleotide sequence ID" value="NZ_JBHUHF010000001.1"/>
</dbReference>
<sequence length="324" mass="36601">MDYYEQFRRAAIKQGVPEDEAERFAGLLRFTVCANRRHDGHVLPYPQGLPPGQTADVVVGRTGGLPRLPVGMPWPTTDPGVPLPFVASFDCAALPRVDGLPLPLDGSLLVFLHHEDAYDTDRRSEEQQFARLVHVPAGTETVVATLADYPRNHFTTEREFIGPEHDLFATVHADLPAWLADEDDEDAEELTSFQEQLARDLPHRRELRALVDQLWPNGNFAAFQFGGYSWNTGELSRDGMYDVPELTIAEENVSARQKSGATVIDPDQEDFLVEEEQQRVQREWIPLVQLDPGSPVYFARFLIRVEDLTAGRFDRAVSWTEFTE</sequence>
<dbReference type="InterPro" id="IPR035948">
    <property type="entry name" value="YwqG-like_sf"/>
</dbReference>
<dbReference type="EMBL" id="JBHUHF010000001">
    <property type="protein sequence ID" value="MFD2029077.1"/>
    <property type="molecule type" value="Genomic_DNA"/>
</dbReference>
<reference evidence="2" key="1">
    <citation type="journal article" date="2019" name="Int. J. Syst. Evol. Microbiol.">
        <title>The Global Catalogue of Microorganisms (GCM) 10K type strain sequencing project: providing services to taxonomists for standard genome sequencing and annotation.</title>
        <authorList>
            <consortium name="The Broad Institute Genomics Platform"/>
            <consortium name="The Broad Institute Genome Sequencing Center for Infectious Disease"/>
            <person name="Wu L."/>
            <person name="Ma J."/>
        </authorList>
    </citation>
    <scope>NUCLEOTIDE SEQUENCE [LARGE SCALE GENOMIC DNA]</scope>
    <source>
        <strain evidence="2">CCM 7043</strain>
    </source>
</reference>
<dbReference type="Pfam" id="PF09234">
    <property type="entry name" value="DUF1963"/>
    <property type="match status" value="1"/>
</dbReference>
<comment type="caution">
    <text evidence="1">The sequence shown here is derived from an EMBL/GenBank/DDBJ whole genome shotgun (WGS) entry which is preliminary data.</text>
</comment>
<name>A0ABW4VFS1_9MICO</name>
<gene>
    <name evidence="1" type="ORF">ACFSL2_26585</name>
</gene>
<accession>A0ABW4VFS1</accession>
<proteinExistence type="predicted"/>
<dbReference type="InterPro" id="IPR015315">
    <property type="entry name" value="DUF1963"/>
</dbReference>
<organism evidence="1 2">
    <name type="scientific">Promicromonospora aerolata</name>
    <dbReference type="NCBI Taxonomy" id="195749"/>
    <lineage>
        <taxon>Bacteria</taxon>
        <taxon>Bacillati</taxon>
        <taxon>Actinomycetota</taxon>
        <taxon>Actinomycetes</taxon>
        <taxon>Micrococcales</taxon>
        <taxon>Promicromonosporaceae</taxon>
        <taxon>Promicromonospora</taxon>
    </lineage>
</organism>
<dbReference type="Proteomes" id="UP001597338">
    <property type="component" value="Unassembled WGS sequence"/>
</dbReference>
<keyword evidence="2" id="KW-1185">Reference proteome</keyword>